<dbReference type="PRINTS" id="PR00691">
    <property type="entry name" value="ADHESINB"/>
</dbReference>
<feature type="chain" id="PRO_5038334323" evidence="5">
    <location>
        <begin position="22"/>
        <end position="294"/>
    </location>
</feature>
<dbReference type="GO" id="GO:0007155">
    <property type="term" value="P:cell adhesion"/>
    <property type="evidence" value="ECO:0007669"/>
    <property type="project" value="InterPro"/>
</dbReference>
<dbReference type="EMBL" id="FQVM01000007">
    <property type="protein sequence ID" value="SHE66734.1"/>
    <property type="molecule type" value="Genomic_DNA"/>
</dbReference>
<dbReference type="AlphaFoldDB" id="A0A1M4VCL0"/>
<dbReference type="STRING" id="1533.SAMN05443638_10768"/>
<protein>
    <submittedName>
        <fullName evidence="6">Zinc transport system substrate-binding protein</fullName>
    </submittedName>
</protein>
<keyword evidence="3 5" id="KW-0732">Signal</keyword>
<gene>
    <name evidence="6" type="ORF">SAMN05443638_10768</name>
</gene>
<name>A0A1M4VCL0_9CLOT</name>
<organism evidence="6 7">
    <name type="scientific">Clostridium fallax</name>
    <dbReference type="NCBI Taxonomy" id="1533"/>
    <lineage>
        <taxon>Bacteria</taxon>
        <taxon>Bacillati</taxon>
        <taxon>Bacillota</taxon>
        <taxon>Clostridia</taxon>
        <taxon>Eubacteriales</taxon>
        <taxon>Clostridiaceae</taxon>
        <taxon>Clostridium</taxon>
    </lineage>
</organism>
<evidence type="ECO:0000256" key="2">
    <source>
        <dbReference type="ARBA" id="ARBA00022448"/>
    </source>
</evidence>
<dbReference type="InterPro" id="IPR006129">
    <property type="entry name" value="AdhesinB"/>
</dbReference>
<dbReference type="PANTHER" id="PTHR42953">
    <property type="entry name" value="HIGH-AFFINITY ZINC UPTAKE SYSTEM PROTEIN ZNUA-RELATED"/>
    <property type="match status" value="1"/>
</dbReference>
<dbReference type="CDD" id="cd01017">
    <property type="entry name" value="AdcA"/>
    <property type="match status" value="1"/>
</dbReference>
<evidence type="ECO:0000256" key="3">
    <source>
        <dbReference type="ARBA" id="ARBA00022729"/>
    </source>
</evidence>
<dbReference type="Proteomes" id="UP000184035">
    <property type="component" value="Unassembled WGS sequence"/>
</dbReference>
<dbReference type="GO" id="GO:0046872">
    <property type="term" value="F:metal ion binding"/>
    <property type="evidence" value="ECO:0007669"/>
    <property type="project" value="InterPro"/>
</dbReference>
<dbReference type="OrthoDB" id="9810636at2"/>
<dbReference type="PANTHER" id="PTHR42953:SF3">
    <property type="entry name" value="HIGH-AFFINITY ZINC UPTAKE SYSTEM PROTEIN ZNUA"/>
    <property type="match status" value="1"/>
</dbReference>
<evidence type="ECO:0000256" key="5">
    <source>
        <dbReference type="SAM" id="SignalP"/>
    </source>
</evidence>
<dbReference type="PRINTS" id="PR00690">
    <property type="entry name" value="ADHESNFAMILY"/>
</dbReference>
<dbReference type="RefSeq" id="WP_072894422.1">
    <property type="nucleotide sequence ID" value="NZ_FQVM01000007.1"/>
</dbReference>
<dbReference type="InterPro" id="IPR006127">
    <property type="entry name" value="ZnuA-like"/>
</dbReference>
<comment type="similarity">
    <text evidence="1 4">Belongs to the bacterial solute-binding protein 9 family.</text>
</comment>
<feature type="signal peptide" evidence="5">
    <location>
        <begin position="1"/>
        <end position="21"/>
    </location>
</feature>
<reference evidence="6 7" key="1">
    <citation type="submission" date="2016-11" db="EMBL/GenBank/DDBJ databases">
        <authorList>
            <person name="Jaros S."/>
            <person name="Januszkiewicz K."/>
            <person name="Wedrychowicz H."/>
        </authorList>
    </citation>
    <scope>NUCLEOTIDE SEQUENCE [LARGE SCALE GENOMIC DNA]</scope>
    <source>
        <strain evidence="6 7">DSM 2631</strain>
    </source>
</reference>
<dbReference type="PROSITE" id="PS51257">
    <property type="entry name" value="PROKAR_LIPOPROTEIN"/>
    <property type="match status" value="1"/>
</dbReference>
<accession>A0A1M4VCL0</accession>
<dbReference type="InterPro" id="IPR050492">
    <property type="entry name" value="Bact_metal-bind_prot9"/>
</dbReference>
<evidence type="ECO:0000313" key="6">
    <source>
        <dbReference type="EMBL" id="SHE66734.1"/>
    </source>
</evidence>
<dbReference type="GO" id="GO:0030001">
    <property type="term" value="P:metal ion transport"/>
    <property type="evidence" value="ECO:0007669"/>
    <property type="project" value="InterPro"/>
</dbReference>
<dbReference type="Gene3D" id="3.40.50.1980">
    <property type="entry name" value="Nitrogenase molybdenum iron protein domain"/>
    <property type="match status" value="2"/>
</dbReference>
<dbReference type="Pfam" id="PF01297">
    <property type="entry name" value="ZnuA"/>
    <property type="match status" value="1"/>
</dbReference>
<evidence type="ECO:0000256" key="1">
    <source>
        <dbReference type="ARBA" id="ARBA00011028"/>
    </source>
</evidence>
<keyword evidence="2 4" id="KW-0813">Transport</keyword>
<evidence type="ECO:0000256" key="4">
    <source>
        <dbReference type="RuleBase" id="RU003512"/>
    </source>
</evidence>
<keyword evidence="7" id="KW-1185">Reference proteome</keyword>
<sequence length="294" mass="33288">MKKLISLICTLIIGLSLVGCTNNKTNNEKKDGKLNVVVSFYPLKEFTENIGGDKVEVKSLVPDGSEPHDFEPKTKDLEELLKSDIFIYNGLGLEDWVSKVINASDGKVKEIVDSSKGVNKIETDGKLDPHIWLSLKEAQIQCGNIKDALIQVDEKNKDYYEKNYQDYIKKLQGLYDENKDRFSKLTNKDFITGHEAFGYLCRDFGLNQKSVEDVFGEGEVTPQKLKDLVDYCKQNNIKTIFMESLASPKVSETLAKEVGAKVEKIYTMESQEDNKTYLQAAKENLDKIYNALNN</sequence>
<dbReference type="SUPFAM" id="SSF53807">
    <property type="entry name" value="Helical backbone' metal receptor"/>
    <property type="match status" value="1"/>
</dbReference>
<evidence type="ECO:0000313" key="7">
    <source>
        <dbReference type="Proteomes" id="UP000184035"/>
    </source>
</evidence>
<proteinExistence type="inferred from homology"/>
<dbReference type="InterPro" id="IPR006128">
    <property type="entry name" value="Lipoprotein_PsaA-like"/>
</dbReference>